<dbReference type="Gene3D" id="1.10.287.470">
    <property type="entry name" value="Helix hairpin bin"/>
    <property type="match status" value="1"/>
</dbReference>
<dbReference type="InterPro" id="IPR006143">
    <property type="entry name" value="RND_pump_MFP"/>
</dbReference>
<dbReference type="Proteomes" id="UP000319732">
    <property type="component" value="Unassembled WGS sequence"/>
</dbReference>
<comment type="similarity">
    <text evidence="1">Belongs to the membrane fusion protein (MFP) (TC 8.A.1) family.</text>
</comment>
<dbReference type="PANTHER" id="PTHR30469">
    <property type="entry name" value="MULTIDRUG RESISTANCE PROTEIN MDTA"/>
    <property type="match status" value="1"/>
</dbReference>
<feature type="region of interest" description="Disordered" evidence="3">
    <location>
        <begin position="1"/>
        <end position="66"/>
    </location>
</feature>
<dbReference type="Gene3D" id="2.40.50.100">
    <property type="match status" value="1"/>
</dbReference>
<evidence type="ECO:0000313" key="7">
    <source>
        <dbReference type="Proteomes" id="UP000319732"/>
    </source>
</evidence>
<evidence type="ECO:0000256" key="1">
    <source>
        <dbReference type="ARBA" id="ARBA00009477"/>
    </source>
</evidence>
<evidence type="ECO:0000256" key="2">
    <source>
        <dbReference type="SAM" id="Coils"/>
    </source>
</evidence>
<dbReference type="Pfam" id="PF25917">
    <property type="entry name" value="BSH_RND"/>
    <property type="match status" value="1"/>
</dbReference>
<feature type="compositionally biased region" description="Basic and acidic residues" evidence="3">
    <location>
        <begin position="395"/>
        <end position="409"/>
    </location>
</feature>
<feature type="coiled-coil region" evidence="2">
    <location>
        <begin position="305"/>
        <end position="332"/>
    </location>
</feature>
<feature type="region of interest" description="Disordered" evidence="3">
    <location>
        <begin position="128"/>
        <end position="148"/>
    </location>
</feature>
<keyword evidence="4" id="KW-1133">Transmembrane helix</keyword>
<dbReference type="InterPro" id="IPR058625">
    <property type="entry name" value="MdtA-like_BSH"/>
</dbReference>
<evidence type="ECO:0000256" key="3">
    <source>
        <dbReference type="SAM" id="MobiDB-lite"/>
    </source>
</evidence>
<keyword evidence="4" id="KW-0472">Membrane</keyword>
<dbReference type="Gene3D" id="2.40.30.170">
    <property type="match status" value="1"/>
</dbReference>
<keyword evidence="4" id="KW-0812">Transmembrane</keyword>
<dbReference type="OrthoDB" id="5730196at2"/>
<reference evidence="6 7" key="1">
    <citation type="submission" date="2019-06" db="EMBL/GenBank/DDBJ databases">
        <title>Whole genome sequence for Cellvibrionaceae sp. R142.</title>
        <authorList>
            <person name="Wang G."/>
        </authorList>
    </citation>
    <scope>NUCLEOTIDE SEQUENCE [LARGE SCALE GENOMIC DNA]</scope>
    <source>
        <strain evidence="6 7">R142</strain>
    </source>
</reference>
<evidence type="ECO:0000259" key="5">
    <source>
        <dbReference type="Pfam" id="PF25917"/>
    </source>
</evidence>
<feature type="transmembrane region" description="Helical" evidence="4">
    <location>
        <begin position="158"/>
        <end position="178"/>
    </location>
</feature>
<dbReference type="GO" id="GO:0015562">
    <property type="term" value="F:efflux transmembrane transporter activity"/>
    <property type="evidence" value="ECO:0007669"/>
    <property type="project" value="TreeGrafter"/>
</dbReference>
<dbReference type="EMBL" id="VHSG01000041">
    <property type="protein sequence ID" value="TQV66505.1"/>
    <property type="molecule type" value="Genomic_DNA"/>
</dbReference>
<protein>
    <submittedName>
        <fullName evidence="6">Efflux RND transporter periplasmic adaptor subunit</fullName>
    </submittedName>
</protein>
<evidence type="ECO:0000313" key="6">
    <source>
        <dbReference type="EMBL" id="TQV66505.1"/>
    </source>
</evidence>
<keyword evidence="7" id="KW-1185">Reference proteome</keyword>
<dbReference type="AlphaFoldDB" id="A0A545SNF6"/>
<dbReference type="GO" id="GO:1990281">
    <property type="term" value="C:efflux pump complex"/>
    <property type="evidence" value="ECO:0007669"/>
    <property type="project" value="TreeGrafter"/>
</dbReference>
<dbReference type="RefSeq" id="WP_142930091.1">
    <property type="nucleotide sequence ID" value="NZ_ML660116.1"/>
</dbReference>
<keyword evidence="2" id="KW-0175">Coiled coil</keyword>
<comment type="caution">
    <text evidence="6">The sequence shown here is derived from an EMBL/GenBank/DDBJ whole genome shotgun (WGS) entry which is preliminary data.</text>
</comment>
<dbReference type="PANTHER" id="PTHR30469:SF12">
    <property type="entry name" value="MULTIDRUG RESISTANCE PROTEIN MDTA"/>
    <property type="match status" value="1"/>
</dbReference>
<accession>A0A545SNF6</accession>
<name>A0A545SNF6_9GAMM</name>
<dbReference type="Gene3D" id="2.40.420.20">
    <property type="match status" value="1"/>
</dbReference>
<organism evidence="6 7">
    <name type="scientific">Exilibacterium tricleocarpae</name>
    <dbReference type="NCBI Taxonomy" id="2591008"/>
    <lineage>
        <taxon>Bacteria</taxon>
        <taxon>Pseudomonadati</taxon>
        <taxon>Pseudomonadota</taxon>
        <taxon>Gammaproteobacteria</taxon>
        <taxon>Cellvibrionales</taxon>
        <taxon>Cellvibrionaceae</taxon>
        <taxon>Exilibacterium</taxon>
    </lineage>
</organism>
<gene>
    <name evidence="6" type="ORF">FKG94_27115</name>
</gene>
<dbReference type="SUPFAM" id="SSF111369">
    <property type="entry name" value="HlyD-like secretion proteins"/>
    <property type="match status" value="1"/>
</dbReference>
<proteinExistence type="inferred from homology"/>
<feature type="compositionally biased region" description="Basic and acidic residues" evidence="3">
    <location>
        <begin position="138"/>
        <end position="148"/>
    </location>
</feature>
<sequence>MKKTTDKAHATSRGTVNHRTGSKRSSQAEPGHAGRAELRTHGQRQNQIKTSGTIGKRDPKQLTPEARQALRKKLLAARRKTSGNKKKHGREKLYDDSGVLQTNTALGNVVKLFLGFAKLLKWAVTGINGRNPTAGPGESDKKYANESQAEPEHKIGKLQFFVAGSILAAGILAGWALIEMAPAAVKQPVIQRTPLIEVVQVNQVARRIPVFSRGTVQPKTQINLIAEVEGKATYVSVNLKNGGVFKEGELLLQIDASRYELEVTKAQSAVASAELFLEKATATAKVARRGAKRNASAYALHIPQLNEAKAKLAAAKADLQVAQLQLANTQLKAPFTGRVKVSDINVGQYINAGALVADIYALDMAIIRLPVSNKQLKLIDLPWFYSDSIAPAPSPDHDLDNSDETRSDAAENNSLRQNLPQLKVSGFFGGSKYTWQGKIEYAEGGLDENQIMYLVGEIGRPYQRSLQDPERPPLEPGLFVEAEIQGRHFDAVYEVPRQALHGGNKVWTVDEKNRLHAKQVNVVYRGPEMIYVDRGLSDGEQIVITALDYVVNGMEVRIGEEAGGTLEEGRQSSQSFSLH</sequence>
<feature type="compositionally biased region" description="Polar residues" evidence="3">
    <location>
        <begin position="43"/>
        <end position="53"/>
    </location>
</feature>
<dbReference type="NCBIfam" id="TIGR01730">
    <property type="entry name" value="RND_mfp"/>
    <property type="match status" value="1"/>
</dbReference>
<feature type="domain" description="Multidrug resistance protein MdtA-like barrel-sandwich hybrid" evidence="5">
    <location>
        <begin position="226"/>
        <end position="354"/>
    </location>
</feature>
<feature type="compositionally biased region" description="Polar residues" evidence="3">
    <location>
        <begin position="12"/>
        <end position="28"/>
    </location>
</feature>
<feature type="region of interest" description="Disordered" evidence="3">
    <location>
        <begin position="392"/>
        <end position="415"/>
    </location>
</feature>
<evidence type="ECO:0000256" key="4">
    <source>
        <dbReference type="SAM" id="Phobius"/>
    </source>
</evidence>